<feature type="compositionally biased region" description="Basic and acidic residues" evidence="1">
    <location>
        <begin position="87"/>
        <end position="96"/>
    </location>
</feature>
<dbReference type="EMBL" id="JARBDR010000337">
    <property type="protein sequence ID" value="KAJ8315389.1"/>
    <property type="molecule type" value="Genomic_DNA"/>
</dbReference>
<dbReference type="Proteomes" id="UP001217089">
    <property type="component" value="Unassembled WGS sequence"/>
</dbReference>
<feature type="transmembrane region" description="Helical" evidence="2">
    <location>
        <begin position="53"/>
        <end position="78"/>
    </location>
</feature>
<sequence length="130" mass="15297">MSKVPKHYEMKKKKVTHHQVDCCRLSASNTPGTGAKENVVVLFLNTLYKNKNFILITTVYYYCMFMVEYISTVIIGLFHPIKEEEEERTKERQKKEKDRKKVKQEKVGFIVPFCPFVEEIESGAFENGYF</sequence>
<evidence type="ECO:0000256" key="1">
    <source>
        <dbReference type="SAM" id="MobiDB-lite"/>
    </source>
</evidence>
<gene>
    <name evidence="3" type="ORF">KUTeg_007539</name>
</gene>
<feature type="region of interest" description="Disordered" evidence="1">
    <location>
        <begin position="84"/>
        <end position="103"/>
    </location>
</feature>
<evidence type="ECO:0000313" key="3">
    <source>
        <dbReference type="EMBL" id="KAJ8315389.1"/>
    </source>
</evidence>
<keyword evidence="2" id="KW-0812">Transmembrane</keyword>
<evidence type="ECO:0000256" key="2">
    <source>
        <dbReference type="SAM" id="Phobius"/>
    </source>
</evidence>
<evidence type="ECO:0008006" key="5">
    <source>
        <dbReference type="Google" id="ProtNLM"/>
    </source>
</evidence>
<keyword evidence="2" id="KW-0472">Membrane</keyword>
<reference evidence="3 4" key="1">
    <citation type="submission" date="2022-12" db="EMBL/GenBank/DDBJ databases">
        <title>Chromosome-level genome of Tegillarca granosa.</title>
        <authorList>
            <person name="Kim J."/>
        </authorList>
    </citation>
    <scope>NUCLEOTIDE SEQUENCE [LARGE SCALE GENOMIC DNA]</scope>
    <source>
        <strain evidence="3">Teg-2019</strain>
        <tissue evidence="3">Adductor muscle</tissue>
    </source>
</reference>
<evidence type="ECO:0000313" key="4">
    <source>
        <dbReference type="Proteomes" id="UP001217089"/>
    </source>
</evidence>
<keyword evidence="2" id="KW-1133">Transmembrane helix</keyword>
<protein>
    <recommendedName>
        <fullName evidence="5">Transmembrane protein</fullName>
    </recommendedName>
</protein>
<accession>A0ABQ9FDL0</accession>
<proteinExistence type="predicted"/>
<organism evidence="3 4">
    <name type="scientific">Tegillarca granosa</name>
    <name type="common">Malaysian cockle</name>
    <name type="synonym">Anadara granosa</name>
    <dbReference type="NCBI Taxonomy" id="220873"/>
    <lineage>
        <taxon>Eukaryota</taxon>
        <taxon>Metazoa</taxon>
        <taxon>Spiralia</taxon>
        <taxon>Lophotrochozoa</taxon>
        <taxon>Mollusca</taxon>
        <taxon>Bivalvia</taxon>
        <taxon>Autobranchia</taxon>
        <taxon>Pteriomorphia</taxon>
        <taxon>Arcoida</taxon>
        <taxon>Arcoidea</taxon>
        <taxon>Arcidae</taxon>
        <taxon>Tegillarca</taxon>
    </lineage>
</organism>
<comment type="caution">
    <text evidence="3">The sequence shown here is derived from an EMBL/GenBank/DDBJ whole genome shotgun (WGS) entry which is preliminary data.</text>
</comment>
<name>A0ABQ9FDL0_TEGGR</name>
<keyword evidence="4" id="KW-1185">Reference proteome</keyword>